<dbReference type="Proteomes" id="UP000000305">
    <property type="component" value="Unassembled WGS sequence"/>
</dbReference>
<protein>
    <submittedName>
        <fullName evidence="2">Uncharacterized protein</fullName>
    </submittedName>
</protein>
<dbReference type="AlphaFoldDB" id="E9H550"/>
<name>E9H550_DAPPU</name>
<evidence type="ECO:0000256" key="1">
    <source>
        <dbReference type="SAM" id="MobiDB-lite"/>
    </source>
</evidence>
<dbReference type="HOGENOM" id="CLU_1344497_0_0_1"/>
<reference evidence="2 3" key="1">
    <citation type="journal article" date="2011" name="Science">
        <title>The ecoresponsive genome of Daphnia pulex.</title>
        <authorList>
            <person name="Colbourne J.K."/>
            <person name="Pfrender M.E."/>
            <person name="Gilbert D."/>
            <person name="Thomas W.K."/>
            <person name="Tucker A."/>
            <person name="Oakley T.H."/>
            <person name="Tokishita S."/>
            <person name="Aerts A."/>
            <person name="Arnold G.J."/>
            <person name="Basu M.K."/>
            <person name="Bauer D.J."/>
            <person name="Caceres C.E."/>
            <person name="Carmel L."/>
            <person name="Casola C."/>
            <person name="Choi J.H."/>
            <person name="Detter J.C."/>
            <person name="Dong Q."/>
            <person name="Dusheyko S."/>
            <person name="Eads B.D."/>
            <person name="Frohlich T."/>
            <person name="Geiler-Samerotte K.A."/>
            <person name="Gerlach D."/>
            <person name="Hatcher P."/>
            <person name="Jogdeo S."/>
            <person name="Krijgsveld J."/>
            <person name="Kriventseva E.V."/>
            <person name="Kultz D."/>
            <person name="Laforsch C."/>
            <person name="Lindquist E."/>
            <person name="Lopez J."/>
            <person name="Manak J.R."/>
            <person name="Muller J."/>
            <person name="Pangilinan J."/>
            <person name="Patwardhan R.P."/>
            <person name="Pitluck S."/>
            <person name="Pritham E.J."/>
            <person name="Rechtsteiner A."/>
            <person name="Rho M."/>
            <person name="Rogozin I.B."/>
            <person name="Sakarya O."/>
            <person name="Salamov A."/>
            <person name="Schaack S."/>
            <person name="Shapiro H."/>
            <person name="Shiga Y."/>
            <person name="Skalitzky C."/>
            <person name="Smith Z."/>
            <person name="Souvorov A."/>
            <person name="Sung W."/>
            <person name="Tang Z."/>
            <person name="Tsuchiya D."/>
            <person name="Tu H."/>
            <person name="Vos H."/>
            <person name="Wang M."/>
            <person name="Wolf Y.I."/>
            <person name="Yamagata H."/>
            <person name="Yamada T."/>
            <person name="Ye Y."/>
            <person name="Shaw J.R."/>
            <person name="Andrews J."/>
            <person name="Crease T.J."/>
            <person name="Tang H."/>
            <person name="Lucas S.M."/>
            <person name="Robertson H.M."/>
            <person name="Bork P."/>
            <person name="Koonin E.V."/>
            <person name="Zdobnov E.M."/>
            <person name="Grigoriev I.V."/>
            <person name="Lynch M."/>
            <person name="Boore J.L."/>
        </authorList>
    </citation>
    <scope>NUCLEOTIDE SEQUENCE [LARGE SCALE GENOMIC DNA]</scope>
</reference>
<dbReference type="PhylomeDB" id="E9H550"/>
<organism evidence="2 3">
    <name type="scientific">Daphnia pulex</name>
    <name type="common">Water flea</name>
    <dbReference type="NCBI Taxonomy" id="6669"/>
    <lineage>
        <taxon>Eukaryota</taxon>
        <taxon>Metazoa</taxon>
        <taxon>Ecdysozoa</taxon>
        <taxon>Arthropoda</taxon>
        <taxon>Crustacea</taxon>
        <taxon>Branchiopoda</taxon>
        <taxon>Diplostraca</taxon>
        <taxon>Cladocera</taxon>
        <taxon>Anomopoda</taxon>
        <taxon>Daphniidae</taxon>
        <taxon>Daphnia</taxon>
    </lineage>
</organism>
<sequence>MFQPREDVDWDDWPDEPDKNAVQQPPKNVIATPPVRPVLQSINPPEAVETPPPPTRTRSGRTLVNISIMPSSHSAFLTATTRMSTSRPIYHQRGTDCNNTKIQGKLDQLSSYLFGKSLDINYRPKSAYTEEVFGVEYFYTECGTAAPTPLSDIDDGIEEESADDNFYCPSPVGNEELAPELDLACTMFIKASELNASDDEEELQ</sequence>
<dbReference type="OrthoDB" id="8937681at2759"/>
<feature type="region of interest" description="Disordered" evidence="1">
    <location>
        <begin position="1"/>
        <end position="59"/>
    </location>
</feature>
<dbReference type="EMBL" id="GL732593">
    <property type="protein sequence ID" value="EFX73069.1"/>
    <property type="molecule type" value="Genomic_DNA"/>
</dbReference>
<gene>
    <name evidence="2" type="ORF">DAPPUDRAFT_253578</name>
</gene>
<dbReference type="KEGG" id="dpx:DAPPUDRAFT_253578"/>
<accession>E9H550</accession>
<evidence type="ECO:0000313" key="2">
    <source>
        <dbReference type="EMBL" id="EFX73069.1"/>
    </source>
</evidence>
<evidence type="ECO:0000313" key="3">
    <source>
        <dbReference type="Proteomes" id="UP000000305"/>
    </source>
</evidence>
<keyword evidence="3" id="KW-1185">Reference proteome</keyword>
<dbReference type="InParanoid" id="E9H550"/>
<proteinExistence type="predicted"/>